<sequence length="157" mass="17698">MSDFEWLTQEGYDKLRAELEELKNVKRPEMSRILEKARDHGDFRENAEFDSAKHQQMLLENRISHLEQKLSRARIYEPNQAGDGKAYLGCCVKLKDLARGDEFEYTLVTAEEANARAGKISVASPVGKALLGLKAGDIAEIQVPAGKLRYEVLNVSF</sequence>
<dbReference type="SUPFAM" id="SSF46557">
    <property type="entry name" value="GreA transcript cleavage protein, N-terminal domain"/>
    <property type="match status" value="1"/>
</dbReference>
<evidence type="ECO:0000256" key="1">
    <source>
        <dbReference type="ARBA" id="ARBA00008213"/>
    </source>
</evidence>
<dbReference type="NCBIfam" id="NF001263">
    <property type="entry name" value="PRK00226.1-4"/>
    <property type="match status" value="1"/>
</dbReference>
<evidence type="ECO:0000256" key="6">
    <source>
        <dbReference type="ARBA" id="ARBA00024916"/>
    </source>
</evidence>
<dbReference type="InterPro" id="IPR022691">
    <property type="entry name" value="Tscrpt_elong_fac_GreA/B_N"/>
</dbReference>
<evidence type="ECO:0000256" key="2">
    <source>
        <dbReference type="ARBA" id="ARBA00013729"/>
    </source>
</evidence>
<dbReference type="SUPFAM" id="SSF54534">
    <property type="entry name" value="FKBP-like"/>
    <property type="match status" value="1"/>
</dbReference>
<protein>
    <recommendedName>
        <fullName evidence="2 8">Transcription elongation factor GreA</fullName>
    </recommendedName>
    <alternativeName>
        <fullName evidence="7 8">Transcript cleavage factor GreA</fullName>
    </alternativeName>
</protein>
<comment type="function">
    <text evidence="6 8 9">Necessary for efficient RNA polymerase transcription elongation past template-encoded arresting sites. The arresting sites in DNA have the property of trapping a certain fraction of elongating RNA polymerases that pass through, resulting in locked ternary complexes. Cleavage of the nascent transcript by cleavage factors such as GreA or GreB allows the resumption of elongation from the new 3'terminus. GreA releases sequences of 2 to 3 nucleotides.</text>
</comment>
<dbReference type="Gene3D" id="1.10.287.180">
    <property type="entry name" value="Transcription elongation factor, GreA/GreB, N-terminal domain"/>
    <property type="match status" value="1"/>
</dbReference>
<comment type="similarity">
    <text evidence="1 8 9">Belongs to the GreA/GreB family.</text>
</comment>
<dbReference type="InterPro" id="IPR028624">
    <property type="entry name" value="Tscrpt_elong_fac_GreA/B"/>
</dbReference>
<keyword evidence="5 8" id="KW-0804">Transcription</keyword>
<dbReference type="InterPro" id="IPR006359">
    <property type="entry name" value="Tscrpt_elong_fac_GreA"/>
</dbReference>
<name>A0A419ESM2_9BACT</name>
<comment type="caution">
    <text evidence="12">The sequence shown here is derived from an EMBL/GenBank/DDBJ whole genome shotgun (WGS) entry which is preliminary data.</text>
</comment>
<feature type="domain" description="Transcription elongation factor GreA/GreB N-terminal" evidence="11">
    <location>
        <begin position="6"/>
        <end position="75"/>
    </location>
</feature>
<dbReference type="PIRSF" id="PIRSF006092">
    <property type="entry name" value="GreA_GreB"/>
    <property type="match status" value="1"/>
</dbReference>
<evidence type="ECO:0000313" key="12">
    <source>
        <dbReference type="EMBL" id="RJP66609.1"/>
    </source>
</evidence>
<evidence type="ECO:0000256" key="5">
    <source>
        <dbReference type="ARBA" id="ARBA00023163"/>
    </source>
</evidence>
<dbReference type="InterPro" id="IPR023459">
    <property type="entry name" value="Tscrpt_elong_fac_GreA/B_fam"/>
</dbReference>
<reference evidence="12 13" key="1">
    <citation type="journal article" date="2017" name="ISME J.">
        <title>Energy and carbon metabolisms in a deep terrestrial subsurface fluid microbial community.</title>
        <authorList>
            <person name="Momper L."/>
            <person name="Jungbluth S.P."/>
            <person name="Lee M.D."/>
            <person name="Amend J.P."/>
        </authorList>
    </citation>
    <scope>NUCLEOTIDE SEQUENCE [LARGE SCALE GENOMIC DNA]</scope>
    <source>
        <strain evidence="12">SURF_17</strain>
    </source>
</reference>
<dbReference type="GO" id="GO:0003677">
    <property type="term" value="F:DNA binding"/>
    <property type="evidence" value="ECO:0007669"/>
    <property type="project" value="UniProtKB-UniRule"/>
</dbReference>
<evidence type="ECO:0000256" key="9">
    <source>
        <dbReference type="RuleBase" id="RU000556"/>
    </source>
</evidence>
<evidence type="ECO:0000256" key="3">
    <source>
        <dbReference type="ARBA" id="ARBA00023015"/>
    </source>
</evidence>
<dbReference type="Gene3D" id="3.10.50.30">
    <property type="entry name" value="Transcription elongation factor, GreA/GreB, C-terminal domain"/>
    <property type="match status" value="1"/>
</dbReference>
<dbReference type="PANTHER" id="PTHR30437">
    <property type="entry name" value="TRANSCRIPTION ELONGATION FACTOR GREA"/>
    <property type="match status" value="1"/>
</dbReference>
<dbReference type="Pfam" id="PF01272">
    <property type="entry name" value="GreA_GreB"/>
    <property type="match status" value="1"/>
</dbReference>
<dbReference type="InterPro" id="IPR036805">
    <property type="entry name" value="Tscrpt_elong_fac_GreA/B_N_sf"/>
</dbReference>
<evidence type="ECO:0000259" key="10">
    <source>
        <dbReference type="Pfam" id="PF01272"/>
    </source>
</evidence>
<dbReference type="GO" id="GO:0006354">
    <property type="term" value="P:DNA-templated transcription elongation"/>
    <property type="evidence" value="ECO:0007669"/>
    <property type="project" value="TreeGrafter"/>
</dbReference>
<evidence type="ECO:0000313" key="13">
    <source>
        <dbReference type="Proteomes" id="UP000285961"/>
    </source>
</evidence>
<accession>A0A419ESM2</accession>
<evidence type="ECO:0000259" key="11">
    <source>
        <dbReference type="Pfam" id="PF03449"/>
    </source>
</evidence>
<gene>
    <name evidence="8 12" type="primary">greA</name>
    <name evidence="12" type="ORF">C4532_15805</name>
</gene>
<organism evidence="12 13">
    <name type="scientific">Candidatus Abyssobacteria bacterium SURF_17</name>
    <dbReference type="NCBI Taxonomy" id="2093361"/>
    <lineage>
        <taxon>Bacteria</taxon>
        <taxon>Pseudomonadati</taxon>
        <taxon>Candidatus Hydrogenedentota</taxon>
        <taxon>Candidatus Abyssobacteria</taxon>
    </lineage>
</organism>
<dbReference type="AlphaFoldDB" id="A0A419ESM2"/>
<dbReference type="PROSITE" id="PS00830">
    <property type="entry name" value="GREAB_2"/>
    <property type="match status" value="1"/>
</dbReference>
<proteinExistence type="inferred from homology"/>
<dbReference type="GO" id="GO:0070063">
    <property type="term" value="F:RNA polymerase binding"/>
    <property type="evidence" value="ECO:0007669"/>
    <property type="project" value="InterPro"/>
</dbReference>
<dbReference type="GO" id="GO:0032784">
    <property type="term" value="P:regulation of DNA-templated transcription elongation"/>
    <property type="evidence" value="ECO:0007669"/>
    <property type="project" value="UniProtKB-UniRule"/>
</dbReference>
<dbReference type="Pfam" id="PF03449">
    <property type="entry name" value="GreA_GreB_N"/>
    <property type="match status" value="1"/>
</dbReference>
<evidence type="ECO:0000256" key="4">
    <source>
        <dbReference type="ARBA" id="ARBA00023125"/>
    </source>
</evidence>
<dbReference type="FunFam" id="1.10.287.180:FF:000001">
    <property type="entry name" value="Transcription elongation factor GreA"/>
    <property type="match status" value="1"/>
</dbReference>
<keyword evidence="4 8" id="KW-0238">DNA-binding</keyword>
<keyword evidence="3 8" id="KW-0805">Transcription regulation</keyword>
<dbReference type="PANTHER" id="PTHR30437:SF4">
    <property type="entry name" value="TRANSCRIPTION ELONGATION FACTOR GREA"/>
    <property type="match status" value="1"/>
</dbReference>
<dbReference type="NCBIfam" id="TIGR01462">
    <property type="entry name" value="greA"/>
    <property type="match status" value="1"/>
</dbReference>
<dbReference type="FunFam" id="3.10.50.30:FF:000001">
    <property type="entry name" value="Transcription elongation factor GreA"/>
    <property type="match status" value="1"/>
</dbReference>
<keyword evidence="12" id="KW-0251">Elongation factor</keyword>
<dbReference type="EMBL" id="QZKI01000113">
    <property type="protein sequence ID" value="RJP66609.1"/>
    <property type="molecule type" value="Genomic_DNA"/>
</dbReference>
<evidence type="ECO:0000256" key="8">
    <source>
        <dbReference type="HAMAP-Rule" id="MF_00105"/>
    </source>
</evidence>
<dbReference type="GO" id="GO:0003746">
    <property type="term" value="F:translation elongation factor activity"/>
    <property type="evidence" value="ECO:0007669"/>
    <property type="project" value="UniProtKB-KW"/>
</dbReference>
<keyword evidence="12" id="KW-0648">Protein biosynthesis</keyword>
<dbReference type="HAMAP" id="MF_00105">
    <property type="entry name" value="GreA_GreB"/>
    <property type="match status" value="1"/>
</dbReference>
<feature type="domain" description="Transcription elongation factor GreA/GreB C-terminal" evidence="10">
    <location>
        <begin position="84"/>
        <end position="156"/>
    </location>
</feature>
<dbReference type="Proteomes" id="UP000285961">
    <property type="component" value="Unassembled WGS sequence"/>
</dbReference>
<dbReference type="InterPro" id="IPR036953">
    <property type="entry name" value="GreA/GreB_C_sf"/>
</dbReference>
<dbReference type="InterPro" id="IPR018151">
    <property type="entry name" value="TF_GreA/GreB_CS"/>
</dbReference>
<evidence type="ECO:0000256" key="7">
    <source>
        <dbReference type="ARBA" id="ARBA00030776"/>
    </source>
</evidence>
<dbReference type="InterPro" id="IPR001437">
    <property type="entry name" value="Tscrpt_elong_fac_GreA/B_C"/>
</dbReference>